<gene>
    <name evidence="2" type="ORF">XDN619_LOCUS1088</name>
</gene>
<evidence type="ECO:0000256" key="1">
    <source>
        <dbReference type="SAM" id="Phobius"/>
    </source>
</evidence>
<dbReference type="Proteomes" id="UP000663887">
    <property type="component" value="Unassembled WGS sequence"/>
</dbReference>
<keyword evidence="1" id="KW-1133">Transmembrane helix</keyword>
<accession>A0A816M1S3</accession>
<name>A0A816M1S3_9BILA</name>
<evidence type="ECO:0000313" key="2">
    <source>
        <dbReference type="EMBL" id="CAF1955319.1"/>
    </source>
</evidence>
<sequence>MDTRVEYPLAMTSNARSFIQFSTVHLLQAASNCIKNVVKAIIKKEHRAYAGMIRSRLLLLHGPCPVTLVVYFVLLLAQS</sequence>
<reference evidence="2" key="1">
    <citation type="submission" date="2021-02" db="EMBL/GenBank/DDBJ databases">
        <authorList>
            <person name="Nowell W R."/>
        </authorList>
    </citation>
    <scope>NUCLEOTIDE SEQUENCE</scope>
</reference>
<protein>
    <submittedName>
        <fullName evidence="2">Uncharacterized protein</fullName>
    </submittedName>
</protein>
<organism evidence="2 3">
    <name type="scientific">Rotaria magnacalcarata</name>
    <dbReference type="NCBI Taxonomy" id="392030"/>
    <lineage>
        <taxon>Eukaryota</taxon>
        <taxon>Metazoa</taxon>
        <taxon>Spiralia</taxon>
        <taxon>Gnathifera</taxon>
        <taxon>Rotifera</taxon>
        <taxon>Eurotatoria</taxon>
        <taxon>Bdelloidea</taxon>
        <taxon>Philodinida</taxon>
        <taxon>Philodinidae</taxon>
        <taxon>Rotaria</taxon>
    </lineage>
</organism>
<evidence type="ECO:0000313" key="3">
    <source>
        <dbReference type="Proteomes" id="UP000663887"/>
    </source>
</evidence>
<keyword evidence="1" id="KW-0812">Transmembrane</keyword>
<dbReference type="EMBL" id="CAJNRG010000055">
    <property type="protein sequence ID" value="CAF1955319.1"/>
    <property type="molecule type" value="Genomic_DNA"/>
</dbReference>
<keyword evidence="1" id="KW-0472">Membrane</keyword>
<comment type="caution">
    <text evidence="2">The sequence shown here is derived from an EMBL/GenBank/DDBJ whole genome shotgun (WGS) entry which is preliminary data.</text>
</comment>
<feature type="transmembrane region" description="Helical" evidence="1">
    <location>
        <begin position="57"/>
        <end position="77"/>
    </location>
</feature>
<proteinExistence type="predicted"/>
<dbReference type="AlphaFoldDB" id="A0A816M1S3"/>